<reference evidence="4 5" key="1">
    <citation type="journal article" date="2017" name="Environ. Microbiol.">
        <title>Decay of the glycolytic pathway and adaptation to intranuclear parasitism within Enterocytozoonidae microsporidia.</title>
        <authorList>
            <person name="Wiredu Boakye D."/>
            <person name="Jaroenlak P."/>
            <person name="Prachumwat A."/>
            <person name="Williams T.A."/>
            <person name="Bateman K.S."/>
            <person name="Itsathitphaisarn O."/>
            <person name="Sritunyalucksana K."/>
            <person name="Paszkiewicz K.H."/>
            <person name="Moore K.A."/>
            <person name="Stentiford G.D."/>
            <person name="Williams B.A."/>
        </authorList>
    </citation>
    <scope>NUCLEOTIDE SEQUENCE [LARGE SCALE GENOMIC DNA]</scope>
    <source>
        <strain evidence="4 5">GB1</strain>
    </source>
</reference>
<dbReference type="PANTHER" id="PTHR32194:SF0">
    <property type="entry name" value="ATP-DEPENDENT PROTEASE SUBUNIT HSLV"/>
    <property type="match status" value="1"/>
</dbReference>
<dbReference type="Proteomes" id="UP000192639">
    <property type="component" value="Unassembled WGS sequence"/>
</dbReference>
<dbReference type="GO" id="GO:0051603">
    <property type="term" value="P:proteolysis involved in protein catabolic process"/>
    <property type="evidence" value="ECO:0007669"/>
    <property type="project" value="InterPro"/>
</dbReference>
<dbReference type="OrthoDB" id="268428at2759"/>
<accession>A0A1Y1S805</accession>
<dbReference type="InterPro" id="IPR023333">
    <property type="entry name" value="Proteasome_suB-type"/>
</dbReference>
<evidence type="ECO:0000256" key="3">
    <source>
        <dbReference type="ARBA" id="ARBA00022801"/>
    </source>
</evidence>
<keyword evidence="3" id="KW-0378">Hydrolase</keyword>
<dbReference type="InterPro" id="IPR001353">
    <property type="entry name" value="Proteasome_sua/b"/>
</dbReference>
<evidence type="ECO:0000313" key="5">
    <source>
        <dbReference type="Proteomes" id="UP000192639"/>
    </source>
</evidence>
<evidence type="ECO:0000256" key="1">
    <source>
        <dbReference type="ARBA" id="ARBA00022490"/>
    </source>
</evidence>
<sequence>MISFAFVTSGKAYLISQTTLTNSIMRIKDSKEEVVEVNGTRAFISGNQGETYRLRMELQEGVEYVRRVFKKEMNTRNIANLFKNTIYDKIRTRMPYQVSGVFVGHDETGAMRLFHVDNYSAVNETHFVATNYGIYFLYGLADVFHKAEMEHEEAIEFINHALKALKERTAIDTRSWRLDVVKESLKVETQYIEI</sequence>
<dbReference type="AlphaFoldDB" id="A0A1Y1S805"/>
<gene>
    <name evidence="4" type="primary">PSB2</name>
    <name evidence="4" type="ORF">ECANGB1_452</name>
</gene>
<dbReference type="Gene3D" id="3.60.20.10">
    <property type="entry name" value="Glutamine Phosphoribosylpyrophosphate, subunit 1, domain 1"/>
    <property type="match status" value="1"/>
</dbReference>
<dbReference type="EMBL" id="LWDP01000015">
    <property type="protein sequence ID" value="ORD94578.1"/>
    <property type="molecule type" value="Genomic_DNA"/>
</dbReference>
<organism evidence="4 5">
    <name type="scientific">Enterospora canceri</name>
    <dbReference type="NCBI Taxonomy" id="1081671"/>
    <lineage>
        <taxon>Eukaryota</taxon>
        <taxon>Fungi</taxon>
        <taxon>Fungi incertae sedis</taxon>
        <taxon>Microsporidia</taxon>
        <taxon>Enterocytozoonidae</taxon>
        <taxon>Enterospora</taxon>
    </lineage>
</organism>
<dbReference type="Pfam" id="PF00227">
    <property type="entry name" value="Proteasome"/>
    <property type="match status" value="1"/>
</dbReference>
<proteinExistence type="predicted"/>
<keyword evidence="2" id="KW-0645">Protease</keyword>
<dbReference type="VEuPathDB" id="MicrosporidiaDB:ECANGB1_452"/>
<comment type="caution">
    <text evidence="4">The sequence shown here is derived from an EMBL/GenBank/DDBJ whole genome shotgun (WGS) entry which is preliminary data.</text>
</comment>
<dbReference type="GO" id="GO:0005839">
    <property type="term" value="C:proteasome core complex"/>
    <property type="evidence" value="ECO:0007669"/>
    <property type="project" value="InterPro"/>
</dbReference>
<keyword evidence="1" id="KW-0963">Cytoplasm</keyword>
<dbReference type="GO" id="GO:0008233">
    <property type="term" value="F:peptidase activity"/>
    <property type="evidence" value="ECO:0007669"/>
    <property type="project" value="UniProtKB-KW"/>
</dbReference>
<dbReference type="InterPro" id="IPR029055">
    <property type="entry name" value="Ntn_hydrolases_N"/>
</dbReference>
<name>A0A1Y1S805_9MICR</name>
<dbReference type="SUPFAM" id="SSF56235">
    <property type="entry name" value="N-terminal nucleophile aminohydrolases (Ntn hydrolases)"/>
    <property type="match status" value="1"/>
</dbReference>
<evidence type="ECO:0000256" key="2">
    <source>
        <dbReference type="ARBA" id="ARBA00022670"/>
    </source>
</evidence>
<protein>
    <submittedName>
        <fullName evidence="4">PSB2</fullName>
    </submittedName>
</protein>
<evidence type="ECO:0000313" key="4">
    <source>
        <dbReference type="EMBL" id="ORD94578.1"/>
    </source>
</evidence>
<dbReference type="PANTHER" id="PTHR32194">
    <property type="entry name" value="METALLOPROTEASE TLDD"/>
    <property type="match status" value="1"/>
</dbReference>
<dbReference type="GO" id="GO:0005737">
    <property type="term" value="C:cytoplasm"/>
    <property type="evidence" value="ECO:0007669"/>
    <property type="project" value="TreeGrafter"/>
</dbReference>
<keyword evidence="5" id="KW-1185">Reference proteome</keyword>